<keyword evidence="21" id="KW-0472">Membrane</keyword>
<keyword evidence="7" id="KW-0963">Cytoplasm</keyword>
<dbReference type="CDD" id="cd00055">
    <property type="entry name" value="EGF_Lam"/>
    <property type="match status" value="2"/>
</dbReference>
<keyword evidence="42" id="KW-1185">Reference proteome</keyword>
<dbReference type="GO" id="GO:0005576">
    <property type="term" value="C:extracellular region"/>
    <property type="evidence" value="ECO:0007669"/>
    <property type="project" value="UniProtKB-SubCell"/>
</dbReference>
<dbReference type="CDD" id="cd20964">
    <property type="entry name" value="IgI_Tie2"/>
    <property type="match status" value="1"/>
</dbReference>
<feature type="region of interest" description="Disordered" evidence="36">
    <location>
        <begin position="1"/>
        <end position="63"/>
    </location>
</feature>
<dbReference type="InterPro" id="IPR029602">
    <property type="entry name" value="IFT74"/>
</dbReference>
<evidence type="ECO:0000259" key="37">
    <source>
        <dbReference type="PROSITE" id="PS50011"/>
    </source>
</evidence>
<keyword evidence="18" id="KW-0832">Ubl conjugation</keyword>
<comment type="subcellular location">
    <subcellularLocation>
        <location evidence="2">Cell junction</location>
        <location evidence="2">Focal adhesion</location>
    </subcellularLocation>
    <subcellularLocation>
        <location evidence="3">Cell membrane</location>
        <topology evidence="3">Single-pass type I membrane protein</topology>
    </subcellularLocation>
    <subcellularLocation>
        <location evidence="1">Cytoplasm</location>
        <location evidence="1">Cytoskeleton</location>
    </subcellularLocation>
    <subcellularLocation>
        <location evidence="4">Secreted</location>
    </subcellularLocation>
</comment>
<dbReference type="FunFam" id="2.60.40.10:FF:000441">
    <property type="entry name" value="TEK receptor tyrosine kinase"/>
    <property type="match status" value="1"/>
</dbReference>
<evidence type="ECO:0000256" key="36">
    <source>
        <dbReference type="SAM" id="MobiDB-lite"/>
    </source>
</evidence>
<keyword evidence="11" id="KW-0808">Transferase</keyword>
<protein>
    <recommendedName>
        <fullName evidence="29">Angiopoietin-1 receptor</fullName>
        <ecNumber evidence="5">2.7.10.1</ecNumber>
    </recommendedName>
    <alternativeName>
        <fullName evidence="30">Endothelial tyrosine kinase</fullName>
    </alternativeName>
    <alternativeName>
        <fullName evidence="32">Tyrosine kinase with Ig and EGF homology domains-2</fullName>
    </alternativeName>
    <alternativeName>
        <fullName evidence="31">Tyrosine-protein kinase receptor TIE-2</fullName>
    </alternativeName>
</protein>
<dbReference type="InterPro" id="IPR020635">
    <property type="entry name" value="Tyr_kinase_cat_dom"/>
</dbReference>
<dbReference type="PROSITE" id="PS50853">
    <property type="entry name" value="FN3"/>
    <property type="match status" value="2"/>
</dbReference>
<reference evidence="41" key="1">
    <citation type="submission" date="2019-10" db="EMBL/GenBank/DDBJ databases">
        <title>The sequence and de novo assembly of the wild yak genome.</title>
        <authorList>
            <person name="Liu Y."/>
        </authorList>
    </citation>
    <scope>NUCLEOTIDE SEQUENCE [LARGE SCALE GENOMIC DNA]</scope>
    <source>
        <strain evidence="41">WY2019</strain>
    </source>
</reference>
<evidence type="ECO:0000256" key="16">
    <source>
        <dbReference type="ARBA" id="ARBA00022777"/>
    </source>
</evidence>
<dbReference type="InterPro" id="IPR001245">
    <property type="entry name" value="Ser-Thr/Tyr_kinase_cat_dom"/>
</dbReference>
<evidence type="ECO:0000256" key="1">
    <source>
        <dbReference type="ARBA" id="ARBA00004245"/>
    </source>
</evidence>
<evidence type="ECO:0000256" key="8">
    <source>
        <dbReference type="ARBA" id="ARBA00022525"/>
    </source>
</evidence>
<dbReference type="PROSITE" id="PS50026">
    <property type="entry name" value="EGF_3"/>
    <property type="match status" value="1"/>
</dbReference>
<dbReference type="EC" id="2.7.10.1" evidence="5"/>
<keyword evidence="6" id="KW-1003">Cell membrane</keyword>
<dbReference type="Gene3D" id="2.170.300.10">
    <property type="entry name" value="Tie2 ligand-binding domain superfamily"/>
    <property type="match status" value="1"/>
</dbReference>
<evidence type="ECO:0000256" key="4">
    <source>
        <dbReference type="ARBA" id="ARBA00004613"/>
    </source>
</evidence>
<dbReference type="FunFam" id="1.10.287.1490:FF:000012">
    <property type="entry name" value="intraflagellar transport protein 74 homolog"/>
    <property type="match status" value="1"/>
</dbReference>
<dbReference type="GO" id="GO:0030097">
    <property type="term" value="P:hemopoiesis"/>
    <property type="evidence" value="ECO:0007669"/>
    <property type="project" value="UniProtKB-ARBA"/>
</dbReference>
<feature type="disulfide bond" evidence="33">
    <location>
        <begin position="780"/>
        <end position="789"/>
    </location>
</feature>
<comment type="caution">
    <text evidence="41">The sequence shown here is derived from an EMBL/GenBank/DDBJ whole genome shotgun (WGS) entry which is preliminary data.</text>
</comment>
<feature type="domain" description="Fibronectin type-III" evidence="40">
    <location>
        <begin position="985"/>
        <end position="1079"/>
    </location>
</feature>
<evidence type="ECO:0000256" key="32">
    <source>
        <dbReference type="ARBA" id="ARBA00082816"/>
    </source>
</evidence>
<dbReference type="FunFam" id="2.60.40.10:FF:000397">
    <property type="entry name" value="angiopoietin-1 receptor isoform X1"/>
    <property type="match status" value="1"/>
</dbReference>
<dbReference type="PANTHER" id="PTHR31432:SF0">
    <property type="entry name" value="INTRAFLAGELLAR TRANSPORT PROTEIN 74 HOMOLOG"/>
    <property type="match status" value="1"/>
</dbReference>
<keyword evidence="23 33" id="KW-1015">Disulfide bond</keyword>
<feature type="coiled-coil region" evidence="35">
    <location>
        <begin position="98"/>
        <end position="271"/>
    </location>
</feature>
<evidence type="ECO:0000256" key="7">
    <source>
        <dbReference type="ARBA" id="ARBA00022490"/>
    </source>
</evidence>
<accession>A0A6B0RK03</accession>
<feature type="domain" description="EGF-like" evidence="38">
    <location>
        <begin position="754"/>
        <end position="790"/>
    </location>
</feature>
<organism evidence="41 42">
    <name type="scientific">Bos mutus</name>
    <name type="common">wild yak</name>
    <dbReference type="NCBI Taxonomy" id="72004"/>
    <lineage>
        <taxon>Eukaryota</taxon>
        <taxon>Metazoa</taxon>
        <taxon>Chordata</taxon>
        <taxon>Craniata</taxon>
        <taxon>Vertebrata</taxon>
        <taxon>Euteleostomi</taxon>
        <taxon>Mammalia</taxon>
        <taxon>Eutheria</taxon>
        <taxon>Laurasiatheria</taxon>
        <taxon>Artiodactyla</taxon>
        <taxon>Ruminantia</taxon>
        <taxon>Pecora</taxon>
        <taxon>Bovidae</taxon>
        <taxon>Bovinae</taxon>
        <taxon>Bos</taxon>
    </lineage>
</organism>
<evidence type="ECO:0000256" key="34">
    <source>
        <dbReference type="PROSITE-ProRule" id="PRU10141"/>
    </source>
</evidence>
<dbReference type="SUPFAM" id="SSF56112">
    <property type="entry name" value="Protein kinase-like (PK-like)"/>
    <property type="match status" value="1"/>
</dbReference>
<evidence type="ECO:0000256" key="30">
    <source>
        <dbReference type="ARBA" id="ARBA00075340"/>
    </source>
</evidence>
<dbReference type="Proteomes" id="UP000322234">
    <property type="component" value="Unassembled WGS sequence"/>
</dbReference>
<keyword evidence="27" id="KW-0393">Immunoglobulin domain</keyword>
<dbReference type="GO" id="GO:0045765">
    <property type="term" value="P:regulation of angiogenesis"/>
    <property type="evidence" value="ECO:0007669"/>
    <property type="project" value="UniProtKB-ARBA"/>
</dbReference>
<dbReference type="PROSITE" id="PS50011">
    <property type="entry name" value="PROTEIN_KINASE_DOM"/>
    <property type="match status" value="1"/>
</dbReference>
<dbReference type="InterPro" id="IPR002049">
    <property type="entry name" value="LE_dom"/>
</dbReference>
<proteinExistence type="predicted"/>
<evidence type="ECO:0000313" key="42">
    <source>
        <dbReference type="Proteomes" id="UP000322234"/>
    </source>
</evidence>
<dbReference type="InterPro" id="IPR036116">
    <property type="entry name" value="FN3_sf"/>
</dbReference>
<feature type="domain" description="Fibronectin type-III" evidence="40">
    <location>
        <begin position="1125"/>
        <end position="1217"/>
    </location>
</feature>
<dbReference type="EMBL" id="VBQZ03000059">
    <property type="protein sequence ID" value="MXQ89802.1"/>
    <property type="molecule type" value="Genomic_DNA"/>
</dbReference>
<feature type="compositionally biased region" description="Low complexity" evidence="36">
    <location>
        <begin position="22"/>
        <end position="33"/>
    </location>
</feature>
<dbReference type="FunFam" id="1.10.510.10:FF:000123">
    <property type="entry name" value="Tyrosine-protein kinase receptor Tie-1"/>
    <property type="match status" value="1"/>
</dbReference>
<dbReference type="GO" id="GO:0009967">
    <property type="term" value="P:positive regulation of signal transduction"/>
    <property type="evidence" value="ECO:0007669"/>
    <property type="project" value="UniProtKB-ARBA"/>
</dbReference>
<name>A0A6B0RK03_9CETA</name>
<dbReference type="PROSITE" id="PS00107">
    <property type="entry name" value="PROTEIN_KINASE_ATP"/>
    <property type="match status" value="1"/>
</dbReference>
<evidence type="ECO:0000256" key="6">
    <source>
        <dbReference type="ARBA" id="ARBA00022475"/>
    </source>
</evidence>
<evidence type="ECO:0000259" key="40">
    <source>
        <dbReference type="PROSITE" id="PS50853"/>
    </source>
</evidence>
<keyword evidence="35" id="KW-0175">Coiled coil</keyword>
<dbReference type="SUPFAM" id="SSF48726">
    <property type="entry name" value="Immunoglobulin"/>
    <property type="match status" value="1"/>
</dbReference>
<evidence type="ECO:0000256" key="5">
    <source>
        <dbReference type="ARBA" id="ARBA00011902"/>
    </source>
</evidence>
<dbReference type="GO" id="GO:0030992">
    <property type="term" value="C:intraciliary transport particle B"/>
    <property type="evidence" value="ECO:0007669"/>
    <property type="project" value="InterPro"/>
</dbReference>
<dbReference type="Gene3D" id="2.60.40.10">
    <property type="entry name" value="Immunoglobulins"/>
    <property type="match status" value="5"/>
</dbReference>
<keyword evidence="14" id="KW-0677">Repeat</keyword>
<evidence type="ECO:0000256" key="10">
    <source>
        <dbReference type="ARBA" id="ARBA00022553"/>
    </source>
</evidence>
<evidence type="ECO:0000256" key="9">
    <source>
        <dbReference type="ARBA" id="ARBA00022536"/>
    </source>
</evidence>
<evidence type="ECO:0000256" key="33">
    <source>
        <dbReference type="PROSITE-ProRule" id="PRU00076"/>
    </source>
</evidence>
<feature type="domain" description="Ig-like" evidence="39">
    <location>
        <begin position="888"/>
        <end position="978"/>
    </location>
</feature>
<evidence type="ECO:0000256" key="31">
    <source>
        <dbReference type="ARBA" id="ARBA00078633"/>
    </source>
</evidence>
<keyword evidence="12" id="KW-0812">Transmembrane</keyword>
<keyword evidence="20" id="KW-1133">Transmembrane helix</keyword>
<gene>
    <name evidence="41" type="ORF">E5288_WYG020578</name>
</gene>
<dbReference type="Pfam" id="PF00041">
    <property type="entry name" value="fn3"/>
    <property type="match status" value="1"/>
</dbReference>
<dbReference type="InterPro" id="IPR013783">
    <property type="entry name" value="Ig-like_fold"/>
</dbReference>
<keyword evidence="16" id="KW-0418">Kinase</keyword>
<dbReference type="Gene3D" id="1.10.287.1490">
    <property type="match status" value="1"/>
</dbReference>
<keyword evidence="24" id="KW-0675">Receptor</keyword>
<evidence type="ECO:0000256" key="15">
    <source>
        <dbReference type="ARBA" id="ARBA00022741"/>
    </source>
</evidence>
<dbReference type="PANTHER" id="PTHR31432">
    <property type="entry name" value="INTRAFLAGELLAR TRANSPORT PROTEIN 74 HOMOLOG"/>
    <property type="match status" value="1"/>
</dbReference>
<evidence type="ECO:0000313" key="41">
    <source>
        <dbReference type="EMBL" id="MXQ89802.1"/>
    </source>
</evidence>
<evidence type="ECO:0000256" key="28">
    <source>
        <dbReference type="ARBA" id="ARBA00051243"/>
    </source>
</evidence>
<evidence type="ECO:0000259" key="39">
    <source>
        <dbReference type="PROSITE" id="PS50835"/>
    </source>
</evidence>
<dbReference type="SMART" id="SM00220">
    <property type="entry name" value="S_TKc"/>
    <property type="match status" value="1"/>
</dbReference>
<evidence type="ECO:0000259" key="38">
    <source>
        <dbReference type="PROSITE" id="PS50026"/>
    </source>
</evidence>
<feature type="coiled-coil region" evidence="35">
    <location>
        <begin position="305"/>
        <end position="367"/>
    </location>
</feature>
<dbReference type="GO" id="GO:0031589">
    <property type="term" value="P:cell-substrate adhesion"/>
    <property type="evidence" value="ECO:0007669"/>
    <property type="project" value="UniProtKB-ARBA"/>
</dbReference>
<dbReference type="FunFam" id="2.170.300.10:FF:000003">
    <property type="entry name" value="tyrosine-protein kinase receptor Tie-1 isoform X1"/>
    <property type="match status" value="1"/>
</dbReference>
<dbReference type="InterPro" id="IPR000742">
    <property type="entry name" value="EGF"/>
</dbReference>
<evidence type="ECO:0000256" key="20">
    <source>
        <dbReference type="ARBA" id="ARBA00022989"/>
    </source>
</evidence>
<evidence type="ECO:0000256" key="25">
    <source>
        <dbReference type="ARBA" id="ARBA00023180"/>
    </source>
</evidence>
<evidence type="ECO:0000256" key="22">
    <source>
        <dbReference type="ARBA" id="ARBA00023137"/>
    </source>
</evidence>
<dbReference type="PROSITE" id="PS00022">
    <property type="entry name" value="EGF_1"/>
    <property type="match status" value="1"/>
</dbReference>
<comment type="caution">
    <text evidence="33">Lacks conserved residue(s) required for the propagation of feature annotation.</text>
</comment>
<dbReference type="SMART" id="SM00219">
    <property type="entry name" value="TyrKc"/>
    <property type="match status" value="1"/>
</dbReference>
<dbReference type="GO" id="GO:0043066">
    <property type="term" value="P:negative regulation of apoptotic process"/>
    <property type="evidence" value="ECO:0007669"/>
    <property type="project" value="UniProtKB-ARBA"/>
</dbReference>
<dbReference type="GO" id="GO:0004714">
    <property type="term" value="F:transmembrane receptor protein tyrosine kinase activity"/>
    <property type="evidence" value="ECO:0007669"/>
    <property type="project" value="UniProtKB-EC"/>
</dbReference>
<dbReference type="Pfam" id="PF10430">
    <property type="entry name" value="Ig_Tie2_1"/>
    <property type="match status" value="1"/>
</dbReference>
<evidence type="ECO:0000256" key="17">
    <source>
        <dbReference type="ARBA" id="ARBA00022840"/>
    </source>
</evidence>
<dbReference type="GO" id="GO:0007169">
    <property type="term" value="P:cell surface receptor protein tyrosine kinase signaling pathway"/>
    <property type="evidence" value="ECO:0007669"/>
    <property type="project" value="InterPro"/>
</dbReference>
<evidence type="ECO:0000256" key="3">
    <source>
        <dbReference type="ARBA" id="ARBA00004251"/>
    </source>
</evidence>
<evidence type="ECO:0000256" key="19">
    <source>
        <dbReference type="ARBA" id="ARBA00022949"/>
    </source>
</evidence>
<dbReference type="GO" id="GO:0030334">
    <property type="term" value="P:regulation of cell migration"/>
    <property type="evidence" value="ECO:0007669"/>
    <property type="project" value="UniProtKB-ARBA"/>
</dbReference>
<dbReference type="GO" id="GO:0005856">
    <property type="term" value="C:cytoskeleton"/>
    <property type="evidence" value="ECO:0007669"/>
    <property type="project" value="UniProtKB-SubCell"/>
</dbReference>
<evidence type="ECO:0000256" key="2">
    <source>
        <dbReference type="ARBA" id="ARBA00004246"/>
    </source>
</evidence>
<dbReference type="GO" id="GO:2000351">
    <property type="term" value="P:regulation of endothelial cell apoptotic process"/>
    <property type="evidence" value="ECO:0007669"/>
    <property type="project" value="UniProtKB-ARBA"/>
</dbReference>
<dbReference type="GO" id="GO:0005524">
    <property type="term" value="F:ATP binding"/>
    <property type="evidence" value="ECO:0007669"/>
    <property type="project" value="UniProtKB-UniRule"/>
</dbReference>
<evidence type="ECO:0000256" key="35">
    <source>
        <dbReference type="SAM" id="Coils"/>
    </source>
</evidence>
<dbReference type="GO" id="GO:0035735">
    <property type="term" value="P:intraciliary transport involved in cilium assembly"/>
    <property type="evidence" value="ECO:0007669"/>
    <property type="project" value="TreeGrafter"/>
</dbReference>
<keyword evidence="25" id="KW-0325">Glycoprotein</keyword>
<feature type="domain" description="Protein kinase" evidence="37">
    <location>
        <begin position="1229"/>
        <end position="1501"/>
    </location>
</feature>
<dbReference type="InterPro" id="IPR008266">
    <property type="entry name" value="Tyr_kinase_AS"/>
</dbReference>
<dbReference type="PRINTS" id="PR00109">
    <property type="entry name" value="TYRKINASE"/>
</dbReference>
<keyword evidence="13" id="KW-0732">Signal</keyword>
<evidence type="ECO:0000256" key="29">
    <source>
        <dbReference type="ARBA" id="ARBA00072791"/>
    </source>
</evidence>
<evidence type="ECO:0000256" key="14">
    <source>
        <dbReference type="ARBA" id="ARBA00022737"/>
    </source>
</evidence>
<evidence type="ECO:0000256" key="18">
    <source>
        <dbReference type="ARBA" id="ARBA00022843"/>
    </source>
</evidence>
<dbReference type="GO" id="GO:1902531">
    <property type="term" value="P:regulation of intracellular signal transduction"/>
    <property type="evidence" value="ECO:0007669"/>
    <property type="project" value="UniProtKB-ARBA"/>
</dbReference>
<evidence type="ECO:0000256" key="13">
    <source>
        <dbReference type="ARBA" id="ARBA00022729"/>
    </source>
</evidence>
<evidence type="ECO:0000256" key="26">
    <source>
        <dbReference type="ARBA" id="ARBA00023212"/>
    </source>
</evidence>
<dbReference type="InterPro" id="IPR000719">
    <property type="entry name" value="Prot_kinase_dom"/>
</dbReference>
<dbReference type="CDD" id="cd00063">
    <property type="entry name" value="FN3"/>
    <property type="match status" value="1"/>
</dbReference>
<dbReference type="GO" id="GO:0005929">
    <property type="term" value="C:cilium"/>
    <property type="evidence" value="ECO:0007669"/>
    <property type="project" value="TreeGrafter"/>
</dbReference>
<evidence type="ECO:0000256" key="24">
    <source>
        <dbReference type="ARBA" id="ARBA00023170"/>
    </source>
</evidence>
<dbReference type="GO" id="GO:0045785">
    <property type="term" value="P:positive regulation of cell adhesion"/>
    <property type="evidence" value="ECO:0007669"/>
    <property type="project" value="UniProtKB-ARBA"/>
</dbReference>
<dbReference type="GO" id="GO:0001525">
    <property type="term" value="P:angiogenesis"/>
    <property type="evidence" value="ECO:0007669"/>
    <property type="project" value="UniProtKB-ARBA"/>
</dbReference>
<dbReference type="InterPro" id="IPR018941">
    <property type="entry name" value="Tyr_kin_Tie2_Ig-like_dom-1_N"/>
</dbReference>
<evidence type="ECO:0000256" key="11">
    <source>
        <dbReference type="ARBA" id="ARBA00022679"/>
    </source>
</evidence>
<dbReference type="GO" id="GO:0048487">
    <property type="term" value="F:beta-tubulin binding"/>
    <property type="evidence" value="ECO:0007669"/>
    <property type="project" value="InterPro"/>
</dbReference>
<dbReference type="FunFam" id="2.60.40.10:FF:000388">
    <property type="entry name" value="TEK receptor tyrosine kinase"/>
    <property type="match status" value="1"/>
</dbReference>
<sequence length="1529" mass="173480">MASNHKPSAVRPVSRGGIGLTGRPPSGIRPPSGNIRVATGMPPGTARPGSRGGPIGTGGVLSSQIKVADRPVTQQGLSGMKTGMKGPQRQILDKSYYLGLLRSKISELTTEINKLQKEIEMYNQENSVYLSYEKRAETLAVEIKEFQGQLADYNMLADKLNTNTEMEEVMNDYNMLKAQNDRETQSMDIIFTERQAKEKQIRSVEEEIEQEKQAAEGIIKNMSPEKQVKYIEMKTTNEKLLQELDTLQQQLDSLNMKKESLESEIAHSQVKQEAVLLHEKLYELESHRDQMIAEDKNMGSPMEERERLLKQVKEDNQEIASMERQLTDIKEKINQFNEEIRQLDMDLEEHQGEMNQKYKELKKREENMDTFIETFEDTKNQELERKAQIEASIVSLLEHSSRNINRMKQISSITNQELKMMQDDLNFKSTEMQKSQSTARNLTSDSQRLQLDLQKMELLESKMTEEQQSLKNKIKQMITDLETYNDLAALKSSGEEKKKKLHQEKTVLSTRRNAFKKIMEKLNTEWETLKTQLQENETHSQDVSYFIVCMYLLKKATVDGAMDLILINSLPLVSDAETSLTCIASGWRPHEPITIGRDFEALMNQHQDPLEVTQDATREWAKKVVWKREKASKINGAYFCEGRVRGQAIRIRTMKMRQQASFLPATLTMTVDRGDNVNISFKKVLIKEEDAVIYKNGSFIHSVPRHEVPDILEVQVPHAQPQDAGVYSARYIGGNLFTSAFTRLIVRRCEAQKWGPECNRICTACMNNGICHEDTGECICPPGFMGRTCEKACEPHTFGRTCKERCSEPEGCKSFVFCLPDPYGCSCATGWKGLQCNEACQPGYYGPDCKLRCSCTNGEKCDRFQGCLCSPGRQGLQCEKEGVPRMTPKIEDLPDHIEVNSGKFNPICKASGWPRPANEEMTLVKPDGTVLRPKDFNHTGHLSVATFTINRILPPDSGVWVCSVNTVSGMVEKPFNISVKVLPKPLNAPKVIDTGHNFAVINISSEPYFGDGPIKSKKLLYKPVNHYEAWRHIQVTNEIVTLNYLEPRTEYELCVQLVRRGEGGEGHPGPVRRFTTASIGQLKQTGIYSGAGEQYIVRARVNTKAQGEWSEDLIAWTLSDIVPPQPENIKIFNITDSSAVISWTILDGYSISAIIIRYKVQGKNEDQHIDVKIKNATITQYQLKGLEPQTVYQREEPAVQFNSGTLALNRKAKNNPDPTIYPVLDWNDIKFQDVIGEGNFGQVLKARIKKDGLRMDAAIKRMKEYASKDDHRDFAGELEVLCKLGHHPNIINLLGACEHRGYLYLAIEYAPHGNLLDFLRKSRVLETDPAFAIANSTASTLSSQQLLHFAADVARGMDYLSQKQFIHRDLAARNILVGENYVAKIADFGLSRGQEVYVKKTMGRLPVRWMAIESLNYSVYTTNSDVWSYGVLLWEIVSLGGTPYCGMTCAELYEKLPQGYRLEKPLNCDDEVYDLMRQCWREKPYERPSFAQILVSLNRMLEERKTYVNTTLYEKFTYAGIDCSAEEAA</sequence>
<dbReference type="GO" id="GO:0005925">
    <property type="term" value="C:focal adhesion"/>
    <property type="evidence" value="ECO:0007669"/>
    <property type="project" value="UniProtKB-SubCell"/>
</dbReference>
<feature type="coiled-coil region" evidence="35">
    <location>
        <begin position="439"/>
        <end position="476"/>
    </location>
</feature>
<feature type="compositionally biased region" description="Gly residues" evidence="36">
    <location>
        <begin position="50"/>
        <end position="59"/>
    </location>
</feature>
<dbReference type="Gene3D" id="1.10.510.10">
    <property type="entry name" value="Transferase(Phosphotransferase) domain 1"/>
    <property type="match status" value="1"/>
</dbReference>
<dbReference type="SUPFAM" id="SSF49265">
    <property type="entry name" value="Fibronectin type III"/>
    <property type="match status" value="1"/>
</dbReference>
<dbReference type="InterPro" id="IPR036179">
    <property type="entry name" value="Ig-like_dom_sf"/>
</dbReference>
<dbReference type="InterPro" id="IPR003961">
    <property type="entry name" value="FN3_dom"/>
</dbReference>
<dbReference type="GO" id="GO:0005886">
    <property type="term" value="C:plasma membrane"/>
    <property type="evidence" value="ECO:0007669"/>
    <property type="project" value="UniProtKB-SubCell"/>
</dbReference>
<dbReference type="InterPro" id="IPR017441">
    <property type="entry name" value="Protein_kinase_ATP_BS"/>
</dbReference>
<keyword evidence="8" id="KW-0964">Secreted</keyword>
<dbReference type="PROSITE" id="PS00109">
    <property type="entry name" value="PROTEIN_KINASE_TYR"/>
    <property type="match status" value="1"/>
</dbReference>
<dbReference type="Pfam" id="PF07714">
    <property type="entry name" value="PK_Tyr_Ser-Thr"/>
    <property type="match status" value="1"/>
</dbReference>
<evidence type="ECO:0000256" key="21">
    <source>
        <dbReference type="ARBA" id="ARBA00023136"/>
    </source>
</evidence>
<keyword evidence="22" id="KW-0829">Tyrosine-protein kinase</keyword>
<dbReference type="FunFam" id="2.60.40.10:FF:000406">
    <property type="entry name" value="angiopoietin-1 receptor isoform X2"/>
    <property type="match status" value="1"/>
</dbReference>
<dbReference type="PROSITE" id="PS50835">
    <property type="entry name" value="IG_LIKE"/>
    <property type="match status" value="1"/>
</dbReference>
<dbReference type="FunFam" id="3.30.200.20:FF:000113">
    <property type="entry name" value="Putative tyrosine-protein kinase receptor Tie-1"/>
    <property type="match status" value="1"/>
</dbReference>
<keyword evidence="10" id="KW-0597">Phosphoprotein</keyword>
<keyword evidence="19" id="KW-0965">Cell junction</keyword>
<dbReference type="SMART" id="SM00060">
    <property type="entry name" value="FN3"/>
    <property type="match status" value="2"/>
</dbReference>
<keyword evidence="9 33" id="KW-0245">EGF-like domain</keyword>
<evidence type="ECO:0000256" key="27">
    <source>
        <dbReference type="ARBA" id="ARBA00023319"/>
    </source>
</evidence>
<dbReference type="Gene3D" id="3.30.200.20">
    <property type="entry name" value="Phosphorylase Kinase, domain 1"/>
    <property type="match status" value="1"/>
</dbReference>
<dbReference type="InterPro" id="IPR007110">
    <property type="entry name" value="Ig-like_dom"/>
</dbReference>
<dbReference type="SMART" id="SM00181">
    <property type="entry name" value="EGF"/>
    <property type="match status" value="2"/>
</dbReference>
<dbReference type="GO" id="GO:0051240">
    <property type="term" value="P:positive regulation of multicellular organismal process"/>
    <property type="evidence" value="ECO:0007669"/>
    <property type="project" value="UniProtKB-ARBA"/>
</dbReference>
<comment type="catalytic activity">
    <reaction evidence="28">
        <text>L-tyrosyl-[protein] + ATP = O-phospho-L-tyrosyl-[protein] + ADP + H(+)</text>
        <dbReference type="Rhea" id="RHEA:10596"/>
        <dbReference type="Rhea" id="RHEA-COMP:10136"/>
        <dbReference type="Rhea" id="RHEA-COMP:20101"/>
        <dbReference type="ChEBI" id="CHEBI:15378"/>
        <dbReference type="ChEBI" id="CHEBI:30616"/>
        <dbReference type="ChEBI" id="CHEBI:46858"/>
        <dbReference type="ChEBI" id="CHEBI:61978"/>
        <dbReference type="ChEBI" id="CHEBI:456216"/>
        <dbReference type="EC" id="2.7.10.1"/>
    </reaction>
</comment>
<dbReference type="GO" id="GO:0001936">
    <property type="term" value="P:regulation of endothelial cell proliferation"/>
    <property type="evidence" value="ECO:0007669"/>
    <property type="project" value="UniProtKB-ARBA"/>
</dbReference>
<evidence type="ECO:0000256" key="23">
    <source>
        <dbReference type="ARBA" id="ARBA00023157"/>
    </source>
</evidence>
<keyword evidence="17 34" id="KW-0067">ATP-binding</keyword>
<feature type="binding site" evidence="34">
    <location>
        <position position="1260"/>
    </location>
    <ligand>
        <name>ATP</name>
        <dbReference type="ChEBI" id="CHEBI:30616"/>
    </ligand>
</feature>
<dbReference type="InterPro" id="IPR011009">
    <property type="entry name" value="Kinase-like_dom_sf"/>
</dbReference>
<keyword evidence="15 34" id="KW-0547">Nucleotide-binding</keyword>
<dbReference type="CDD" id="cd05088">
    <property type="entry name" value="PTKc_Tie2"/>
    <property type="match status" value="1"/>
</dbReference>
<keyword evidence="26" id="KW-0206">Cytoskeleton</keyword>
<evidence type="ECO:0000256" key="12">
    <source>
        <dbReference type="ARBA" id="ARBA00022692"/>
    </source>
</evidence>